<dbReference type="Pfam" id="PF00155">
    <property type="entry name" value="Aminotran_1_2"/>
    <property type="match status" value="1"/>
</dbReference>
<keyword evidence="8" id="KW-0032">Aminotransferase</keyword>
<dbReference type="GO" id="GO:0008483">
    <property type="term" value="F:transaminase activity"/>
    <property type="evidence" value="ECO:0007669"/>
    <property type="project" value="UniProtKB-KW"/>
</dbReference>
<keyword evidence="2" id="KW-0663">Pyridoxal phosphate</keyword>
<dbReference type="Proteomes" id="UP000305778">
    <property type="component" value="Unassembled WGS sequence"/>
</dbReference>
<dbReference type="AlphaFoldDB" id="A0A4U0RS30"/>
<evidence type="ECO:0000256" key="5">
    <source>
        <dbReference type="ARBA" id="ARBA00023163"/>
    </source>
</evidence>
<evidence type="ECO:0000256" key="1">
    <source>
        <dbReference type="ARBA" id="ARBA00005384"/>
    </source>
</evidence>
<dbReference type="InterPro" id="IPR036388">
    <property type="entry name" value="WH-like_DNA-bd_sf"/>
</dbReference>
<dbReference type="GO" id="GO:0003677">
    <property type="term" value="F:DNA binding"/>
    <property type="evidence" value="ECO:0007669"/>
    <property type="project" value="UniProtKB-KW"/>
</dbReference>
<evidence type="ECO:0000259" key="7">
    <source>
        <dbReference type="PROSITE" id="PS50949"/>
    </source>
</evidence>
<dbReference type="Gene3D" id="3.40.640.10">
    <property type="entry name" value="Type I PLP-dependent aspartate aminotransferase-like (Major domain)"/>
    <property type="match status" value="1"/>
</dbReference>
<dbReference type="RefSeq" id="WP_136730311.1">
    <property type="nucleotide sequence ID" value="NZ_SUMC01000125.1"/>
</dbReference>
<accession>A0A4U0RS30</accession>
<comment type="similarity">
    <text evidence="1">In the C-terminal section; belongs to the class-I pyridoxal-phosphate-dependent aminotransferase family.</text>
</comment>
<comment type="caution">
    <text evidence="8">The sequence shown here is derived from an EMBL/GenBank/DDBJ whole genome shotgun (WGS) entry which is preliminary data.</text>
</comment>
<feature type="region of interest" description="Disordered" evidence="6">
    <location>
        <begin position="80"/>
        <end position="107"/>
    </location>
</feature>
<dbReference type="PRINTS" id="PR00035">
    <property type="entry name" value="HTHGNTR"/>
</dbReference>
<sequence length="473" mass="50616">MADSWATSLDLHLDLRHVGRGIAAALARALRDAVRTGRLAPGTRLPSSRALAADLGIARNTVADAYGELVAEGWLTARQGSGTRVAQRAAPRRGGRPNRPTLAPRHPLNPAVTYNLMPGSPDVSAFPRTAWATAVRRALAVAPSEAFSHQGPAGRPELRRALAGYLARARGVHATPERIVVCSGFIHGLMLMSQVLRAQGARVAAVESYGLPEHRNQFTKAGLRTVPLPIDKLGIDPSGLPELGAQVALLTPAHQFPTGNPLPAGRRAAVIDWARRTGGVVLEDDYDGEFRYDRQPIGALQGLDPDRVVYLGTASKSLSPALRLGWMLLPEGLVWEVQEAKGIGEWTNSALDQLALAEFIDSGGYDKHVRAMRQRYRLRRDRLVAALAERAPHVKVTGIAAGLHALLELPPGTELSVVHQRAARESLALSDLARLTYAPPAEPRSAVIVGYATPPDHLFPGALAALCRALAPV</sequence>
<evidence type="ECO:0000256" key="6">
    <source>
        <dbReference type="SAM" id="MobiDB-lite"/>
    </source>
</evidence>
<dbReference type="InterPro" id="IPR000524">
    <property type="entry name" value="Tscrpt_reg_HTH_GntR"/>
</dbReference>
<gene>
    <name evidence="8" type="ORF">FCI23_47970</name>
</gene>
<dbReference type="PANTHER" id="PTHR46577">
    <property type="entry name" value="HTH-TYPE TRANSCRIPTIONAL REGULATORY PROTEIN GABR"/>
    <property type="match status" value="1"/>
</dbReference>
<dbReference type="InterPro" id="IPR015424">
    <property type="entry name" value="PyrdxlP-dep_Trfase"/>
</dbReference>
<evidence type="ECO:0000313" key="9">
    <source>
        <dbReference type="Proteomes" id="UP000305778"/>
    </source>
</evidence>
<dbReference type="GO" id="GO:0030170">
    <property type="term" value="F:pyridoxal phosphate binding"/>
    <property type="evidence" value="ECO:0007669"/>
    <property type="project" value="InterPro"/>
</dbReference>
<dbReference type="InterPro" id="IPR015421">
    <property type="entry name" value="PyrdxlP-dep_Trfase_major"/>
</dbReference>
<reference evidence="8 9" key="1">
    <citation type="submission" date="2019-04" db="EMBL/GenBank/DDBJ databases">
        <title>Streptomyces oryziradicis sp. nov., a novel actinomycete isolated from rhizosphere soil of rice (Oryza sativa L.).</title>
        <authorList>
            <person name="Li C."/>
        </authorList>
    </citation>
    <scope>NUCLEOTIDE SEQUENCE [LARGE SCALE GENOMIC DNA]</scope>
    <source>
        <strain evidence="8 9">NEAU-C40</strain>
    </source>
</reference>
<keyword evidence="4" id="KW-0238">DNA-binding</keyword>
<dbReference type="PANTHER" id="PTHR46577:SF1">
    <property type="entry name" value="HTH-TYPE TRANSCRIPTIONAL REGULATORY PROTEIN GABR"/>
    <property type="match status" value="1"/>
</dbReference>
<dbReference type="SUPFAM" id="SSF46785">
    <property type="entry name" value="Winged helix' DNA-binding domain"/>
    <property type="match status" value="1"/>
</dbReference>
<feature type="domain" description="HTH gntR-type" evidence="7">
    <location>
        <begin position="20"/>
        <end position="88"/>
    </location>
</feature>
<evidence type="ECO:0000256" key="4">
    <source>
        <dbReference type="ARBA" id="ARBA00023125"/>
    </source>
</evidence>
<dbReference type="InterPro" id="IPR051446">
    <property type="entry name" value="HTH_trans_reg/aminotransferase"/>
</dbReference>
<keyword evidence="5" id="KW-0804">Transcription</keyword>
<dbReference type="EMBL" id="SUMC01000125">
    <property type="protein sequence ID" value="TJZ98855.1"/>
    <property type="molecule type" value="Genomic_DNA"/>
</dbReference>
<evidence type="ECO:0000256" key="2">
    <source>
        <dbReference type="ARBA" id="ARBA00022898"/>
    </source>
</evidence>
<dbReference type="Pfam" id="PF00392">
    <property type="entry name" value="GntR"/>
    <property type="match status" value="1"/>
</dbReference>
<dbReference type="PROSITE" id="PS50949">
    <property type="entry name" value="HTH_GNTR"/>
    <property type="match status" value="1"/>
</dbReference>
<evidence type="ECO:0000256" key="3">
    <source>
        <dbReference type="ARBA" id="ARBA00023015"/>
    </source>
</evidence>
<keyword evidence="8" id="KW-0808">Transferase</keyword>
<dbReference type="InterPro" id="IPR036390">
    <property type="entry name" value="WH_DNA-bd_sf"/>
</dbReference>
<dbReference type="InterPro" id="IPR004839">
    <property type="entry name" value="Aminotransferase_I/II_large"/>
</dbReference>
<dbReference type="OrthoDB" id="594134at2"/>
<keyword evidence="9" id="KW-1185">Reference proteome</keyword>
<dbReference type="Gene3D" id="1.10.10.10">
    <property type="entry name" value="Winged helix-like DNA-binding domain superfamily/Winged helix DNA-binding domain"/>
    <property type="match status" value="1"/>
</dbReference>
<dbReference type="CDD" id="cd00609">
    <property type="entry name" value="AAT_like"/>
    <property type="match status" value="1"/>
</dbReference>
<dbReference type="SMART" id="SM00345">
    <property type="entry name" value="HTH_GNTR"/>
    <property type="match status" value="1"/>
</dbReference>
<keyword evidence="3" id="KW-0805">Transcription regulation</keyword>
<name>A0A4U0RS30_9ACTN</name>
<dbReference type="CDD" id="cd07377">
    <property type="entry name" value="WHTH_GntR"/>
    <property type="match status" value="1"/>
</dbReference>
<organism evidence="8 9">
    <name type="scientific">Actinacidiphila oryziradicis</name>
    <dbReference type="NCBI Taxonomy" id="2571141"/>
    <lineage>
        <taxon>Bacteria</taxon>
        <taxon>Bacillati</taxon>
        <taxon>Actinomycetota</taxon>
        <taxon>Actinomycetes</taxon>
        <taxon>Kitasatosporales</taxon>
        <taxon>Streptomycetaceae</taxon>
        <taxon>Actinacidiphila</taxon>
    </lineage>
</organism>
<proteinExistence type="inferred from homology"/>
<dbReference type="GO" id="GO:0003700">
    <property type="term" value="F:DNA-binding transcription factor activity"/>
    <property type="evidence" value="ECO:0007669"/>
    <property type="project" value="InterPro"/>
</dbReference>
<evidence type="ECO:0000313" key="8">
    <source>
        <dbReference type="EMBL" id="TJZ98855.1"/>
    </source>
</evidence>
<protein>
    <submittedName>
        <fullName evidence="8">PLP-dependent aminotransferase family protein</fullName>
    </submittedName>
</protein>
<dbReference type="SUPFAM" id="SSF53383">
    <property type="entry name" value="PLP-dependent transferases"/>
    <property type="match status" value="1"/>
</dbReference>